<dbReference type="Gene3D" id="1.10.12.10">
    <property type="entry name" value="Lyase 2-enoyl-coa Hydratase, Chain A, domain 2"/>
    <property type="match status" value="1"/>
</dbReference>
<dbReference type="EMBL" id="CP059894">
    <property type="protein sequence ID" value="QNJ90318.1"/>
    <property type="molecule type" value="Genomic_DNA"/>
</dbReference>
<dbReference type="GO" id="GO:0006635">
    <property type="term" value="P:fatty acid beta-oxidation"/>
    <property type="evidence" value="ECO:0007669"/>
    <property type="project" value="TreeGrafter"/>
</dbReference>
<comment type="similarity">
    <text evidence="2 8">Belongs to the enoyl-CoA hydratase/isomerase family.</text>
</comment>
<dbReference type="PANTHER" id="PTHR11941:SF130">
    <property type="entry name" value="ENOYL-COA HYDRATASE ECHA12-RELATED"/>
    <property type="match status" value="1"/>
</dbReference>
<dbReference type="InterPro" id="IPR014748">
    <property type="entry name" value="Enoyl-CoA_hydra_C"/>
</dbReference>
<proteinExistence type="inferred from homology"/>
<gene>
    <name evidence="9" type="ORF">HZU40_18730</name>
</gene>
<name>A0A7G8P7K2_9MYCO</name>
<dbReference type="RefSeq" id="WP_187095383.1">
    <property type="nucleotide sequence ID" value="NZ_CP059894.1"/>
</dbReference>
<dbReference type="PANTHER" id="PTHR11941">
    <property type="entry name" value="ENOYL-COA HYDRATASE-RELATED"/>
    <property type="match status" value="1"/>
</dbReference>
<evidence type="ECO:0000256" key="4">
    <source>
        <dbReference type="ARBA" id="ARBA00023098"/>
    </source>
</evidence>
<dbReference type="Pfam" id="PF00378">
    <property type="entry name" value="ECH_1"/>
    <property type="match status" value="1"/>
</dbReference>
<comment type="catalytic activity">
    <reaction evidence="6">
        <text>a (3S)-3-hydroxyacyl-CoA = a (2E)-enoyl-CoA + H2O</text>
        <dbReference type="Rhea" id="RHEA:16105"/>
        <dbReference type="ChEBI" id="CHEBI:15377"/>
        <dbReference type="ChEBI" id="CHEBI:57318"/>
        <dbReference type="ChEBI" id="CHEBI:58856"/>
        <dbReference type="EC" id="4.2.1.17"/>
    </reaction>
</comment>
<dbReference type="KEGG" id="mflu:HZU40_18730"/>
<keyword evidence="3" id="KW-0276">Fatty acid metabolism</keyword>
<dbReference type="GO" id="GO:0004300">
    <property type="term" value="F:enoyl-CoA hydratase activity"/>
    <property type="evidence" value="ECO:0007669"/>
    <property type="project" value="UniProtKB-EC"/>
</dbReference>
<comment type="function">
    <text evidence="1">Could possibly oxidize fatty acids using specific components.</text>
</comment>
<keyword evidence="5 9" id="KW-0456">Lyase</keyword>
<keyword evidence="4" id="KW-0443">Lipid metabolism</keyword>
<dbReference type="PROSITE" id="PS00166">
    <property type="entry name" value="ENOYL_COA_HYDRATASE"/>
    <property type="match status" value="1"/>
</dbReference>
<evidence type="ECO:0000256" key="6">
    <source>
        <dbReference type="ARBA" id="ARBA00023709"/>
    </source>
</evidence>
<dbReference type="InterPro" id="IPR018376">
    <property type="entry name" value="Enoyl-CoA_hyd/isom_CS"/>
</dbReference>
<comment type="catalytic activity">
    <reaction evidence="7">
        <text>a 4-saturated-(3S)-3-hydroxyacyl-CoA = a (3E)-enoyl-CoA + H2O</text>
        <dbReference type="Rhea" id="RHEA:20724"/>
        <dbReference type="ChEBI" id="CHEBI:15377"/>
        <dbReference type="ChEBI" id="CHEBI:58521"/>
        <dbReference type="ChEBI" id="CHEBI:137480"/>
        <dbReference type="EC" id="4.2.1.17"/>
    </reaction>
</comment>
<dbReference type="EC" id="4.2.1.17" evidence="9"/>
<dbReference type="NCBIfam" id="NF004519">
    <property type="entry name" value="PRK05864.1"/>
    <property type="match status" value="1"/>
</dbReference>
<dbReference type="InterPro" id="IPR029045">
    <property type="entry name" value="ClpP/crotonase-like_dom_sf"/>
</dbReference>
<dbReference type="AlphaFoldDB" id="A0A7G8P7K2"/>
<reference evidence="9 10" key="1">
    <citation type="submission" date="2020-07" db="EMBL/GenBank/DDBJ databases">
        <title>Draft genome sequence of four isobutane-metabolizing strains capable of cometabolically degrading diverse ether contaminants.</title>
        <authorList>
            <person name="Chen W."/>
            <person name="Faulkner N."/>
            <person name="Smith C."/>
            <person name="Hyman M."/>
        </authorList>
    </citation>
    <scope>NUCLEOTIDE SEQUENCE [LARGE SCALE GENOMIC DNA]</scope>
    <source>
        <strain evidence="9 10">2A</strain>
    </source>
</reference>
<evidence type="ECO:0000256" key="2">
    <source>
        <dbReference type="ARBA" id="ARBA00005254"/>
    </source>
</evidence>
<dbReference type="Proteomes" id="UP000515498">
    <property type="component" value="Chromosome"/>
</dbReference>
<evidence type="ECO:0000256" key="5">
    <source>
        <dbReference type="ARBA" id="ARBA00023239"/>
    </source>
</evidence>
<sequence length="284" mass="30434">MTEPTDFVLVDRPQPGVAVVTLNRPERMNSMAFDVMVPLRAVLEELHYDNDVRVVVLTGAGRGFSSGADHKSAGSVPHVQGLTRPTFALRSMEVLDEVILALRRLHQPVIAAVNGAAIGGGLCLALACDIRVAATGAYFRAAGINNGLTASELGLSYLLPRAIGASRAFEIMLTGRDVDAAEAERIGLVSQVVAEDELLAYCYGIAQRIAAFSRPGTELTKRTLWSGLDAGSLEGHMQAEGLGQLFVRLLTANFEEAVAARAEKRAPVFTDERLREESTSTDDK</sequence>
<dbReference type="SUPFAM" id="SSF52096">
    <property type="entry name" value="ClpP/crotonase"/>
    <property type="match status" value="1"/>
</dbReference>
<evidence type="ECO:0000256" key="3">
    <source>
        <dbReference type="ARBA" id="ARBA00022832"/>
    </source>
</evidence>
<evidence type="ECO:0000313" key="9">
    <source>
        <dbReference type="EMBL" id="QNJ90318.1"/>
    </source>
</evidence>
<organism evidence="9 10">
    <name type="scientific">Mycolicibacterium fluoranthenivorans</name>
    <dbReference type="NCBI Taxonomy" id="258505"/>
    <lineage>
        <taxon>Bacteria</taxon>
        <taxon>Bacillati</taxon>
        <taxon>Actinomycetota</taxon>
        <taxon>Actinomycetes</taxon>
        <taxon>Mycobacteriales</taxon>
        <taxon>Mycobacteriaceae</taxon>
        <taxon>Mycolicibacterium</taxon>
    </lineage>
</organism>
<protein>
    <submittedName>
        <fullName evidence="9">Enoyl-CoA hydratase</fullName>
        <ecNumber evidence="9">4.2.1.17</ecNumber>
    </submittedName>
</protein>
<dbReference type="CDD" id="cd06558">
    <property type="entry name" value="crotonase-like"/>
    <property type="match status" value="1"/>
</dbReference>
<dbReference type="Gene3D" id="3.90.226.10">
    <property type="entry name" value="2-enoyl-CoA Hydratase, Chain A, domain 1"/>
    <property type="match status" value="1"/>
</dbReference>
<evidence type="ECO:0000256" key="1">
    <source>
        <dbReference type="ARBA" id="ARBA00002994"/>
    </source>
</evidence>
<evidence type="ECO:0000313" key="10">
    <source>
        <dbReference type="Proteomes" id="UP000515498"/>
    </source>
</evidence>
<evidence type="ECO:0000256" key="7">
    <source>
        <dbReference type="ARBA" id="ARBA00023717"/>
    </source>
</evidence>
<dbReference type="InterPro" id="IPR001753">
    <property type="entry name" value="Enoyl-CoA_hydra/iso"/>
</dbReference>
<accession>A0A7G8P7K2</accession>
<evidence type="ECO:0000256" key="8">
    <source>
        <dbReference type="RuleBase" id="RU003707"/>
    </source>
</evidence>